<feature type="compositionally biased region" description="Basic and acidic residues" evidence="1">
    <location>
        <begin position="37"/>
        <end position="54"/>
    </location>
</feature>
<accession>A0A9P9WJ53</accession>
<keyword evidence="5" id="KW-1185">Reference proteome</keyword>
<comment type="caution">
    <text evidence="4">The sequence shown here is derived from an EMBL/GenBank/DDBJ whole genome shotgun (WGS) entry which is preliminary data.</text>
</comment>
<dbReference type="AlphaFoldDB" id="A0A9P9WJ53"/>
<feature type="domain" description="SUZ" evidence="2">
    <location>
        <begin position="62"/>
        <end position="156"/>
    </location>
</feature>
<dbReference type="EMBL" id="JAFIMR010000020">
    <property type="protein sequence ID" value="KAI1866381.1"/>
    <property type="molecule type" value="Genomic_DNA"/>
</dbReference>
<feature type="compositionally biased region" description="Basic residues" evidence="1">
    <location>
        <begin position="194"/>
        <end position="204"/>
    </location>
</feature>
<gene>
    <name evidence="4" type="ORF">JX265_007682</name>
</gene>
<dbReference type="Proteomes" id="UP000829685">
    <property type="component" value="Unassembled WGS sequence"/>
</dbReference>
<dbReference type="PROSITE" id="PS51938">
    <property type="entry name" value="SUZ_C"/>
    <property type="match status" value="1"/>
</dbReference>
<name>A0A9P9WJ53_9PEZI</name>
<reference evidence="4" key="1">
    <citation type="submission" date="2021-03" db="EMBL/GenBank/DDBJ databases">
        <title>Revisited historic fungal species revealed as producer of novel bioactive compounds through whole genome sequencing and comparative genomics.</title>
        <authorList>
            <person name="Vignolle G.A."/>
            <person name="Hochenegger N."/>
            <person name="Mach R.L."/>
            <person name="Mach-Aigner A.R."/>
            <person name="Javad Rahimi M."/>
            <person name="Salim K.A."/>
            <person name="Chan C.M."/>
            <person name="Lim L.B.L."/>
            <person name="Cai F."/>
            <person name="Druzhinina I.S."/>
            <person name="U'Ren J.M."/>
            <person name="Derntl C."/>
        </authorList>
    </citation>
    <scope>NUCLEOTIDE SEQUENCE</scope>
    <source>
        <strain evidence="4">TUCIM 5799</strain>
    </source>
</reference>
<dbReference type="Pfam" id="PF12752">
    <property type="entry name" value="SUZ"/>
    <property type="match status" value="1"/>
</dbReference>
<feature type="compositionally biased region" description="Basic and acidic residues" evidence="1">
    <location>
        <begin position="229"/>
        <end position="243"/>
    </location>
</feature>
<feature type="compositionally biased region" description="Gly residues" evidence="1">
    <location>
        <begin position="282"/>
        <end position="291"/>
    </location>
</feature>
<evidence type="ECO:0000313" key="5">
    <source>
        <dbReference type="Proteomes" id="UP000829685"/>
    </source>
</evidence>
<protein>
    <recommendedName>
        <fullName evidence="6">SUZ domain-containing protein</fullName>
    </recommendedName>
</protein>
<feature type="region of interest" description="Disordered" evidence="1">
    <location>
        <begin position="1"/>
        <end position="80"/>
    </location>
</feature>
<organism evidence="4 5">
    <name type="scientific">Neoarthrinium moseri</name>
    <dbReference type="NCBI Taxonomy" id="1658444"/>
    <lineage>
        <taxon>Eukaryota</taxon>
        <taxon>Fungi</taxon>
        <taxon>Dikarya</taxon>
        <taxon>Ascomycota</taxon>
        <taxon>Pezizomycotina</taxon>
        <taxon>Sordariomycetes</taxon>
        <taxon>Xylariomycetidae</taxon>
        <taxon>Amphisphaeriales</taxon>
        <taxon>Apiosporaceae</taxon>
        <taxon>Neoarthrinium</taxon>
    </lineage>
</organism>
<feature type="compositionally biased region" description="Gly residues" evidence="1">
    <location>
        <begin position="161"/>
        <end position="170"/>
    </location>
</feature>
<evidence type="ECO:0000259" key="3">
    <source>
        <dbReference type="PROSITE" id="PS51938"/>
    </source>
</evidence>
<evidence type="ECO:0000256" key="1">
    <source>
        <dbReference type="SAM" id="MobiDB-lite"/>
    </source>
</evidence>
<dbReference type="InterPro" id="IPR024642">
    <property type="entry name" value="SUZ-C"/>
</dbReference>
<evidence type="ECO:0008006" key="6">
    <source>
        <dbReference type="Google" id="ProtNLM"/>
    </source>
</evidence>
<dbReference type="OrthoDB" id="5422283at2759"/>
<proteinExistence type="predicted"/>
<evidence type="ECO:0000259" key="2">
    <source>
        <dbReference type="PROSITE" id="PS51673"/>
    </source>
</evidence>
<feature type="region of interest" description="Disordered" evidence="1">
    <location>
        <begin position="94"/>
        <end position="297"/>
    </location>
</feature>
<feature type="compositionally biased region" description="Gly residues" evidence="1">
    <location>
        <begin position="97"/>
        <end position="106"/>
    </location>
</feature>
<evidence type="ECO:0000313" key="4">
    <source>
        <dbReference type="EMBL" id="KAI1866381.1"/>
    </source>
</evidence>
<dbReference type="PROSITE" id="PS51673">
    <property type="entry name" value="SUZ"/>
    <property type="match status" value="1"/>
</dbReference>
<feature type="domain" description="SUZ-C" evidence="3">
    <location>
        <begin position="249"/>
        <end position="294"/>
    </location>
</feature>
<dbReference type="InterPro" id="IPR024771">
    <property type="entry name" value="SUZ"/>
</dbReference>
<sequence length="297" mass="31579">MVKKGSVPDAWEDDDWEAQADKAAAEPPAPAPAPETLSKKERLAQHAELNRKIWESAQEPDNGVPLQFLTHSPAPPLAQPFKAPMQVLSRKPMIARRGGGAAGGMAGLSIRDDSDDEQDTKPPETPEEIRARQQREREEKQRRYDEARAKIFGASNTTPGTGTGGGGRGNSGRSSGASTPGAVTPPRSGSERRGRGRGRGAHRGHNNDRGGSGDYQRSKDASQFGGVSLREEGRQGSHGRELFDPSYAPKPGFALDKKGSTPGSGRSTPRDDEQAFRAPRGPDGGGRGGFGFARRGA</sequence>
<feature type="compositionally biased region" description="Basic and acidic residues" evidence="1">
    <location>
        <begin position="119"/>
        <end position="149"/>
    </location>
</feature>